<comment type="caution">
    <text evidence="1">The sequence shown here is derived from an EMBL/GenBank/DDBJ whole genome shotgun (WGS) entry which is preliminary data.</text>
</comment>
<evidence type="ECO:0000313" key="1">
    <source>
        <dbReference type="EMBL" id="KAK2591168.1"/>
    </source>
</evidence>
<protein>
    <submittedName>
        <fullName evidence="1">Uncharacterized protein</fullName>
    </submittedName>
</protein>
<accession>A0AAJ0CFY8</accession>
<gene>
    <name evidence="1" type="ORF">QQS21_011144</name>
</gene>
<organism evidence="1 2">
    <name type="scientific">Conoideocrella luteorostrata</name>
    <dbReference type="NCBI Taxonomy" id="1105319"/>
    <lineage>
        <taxon>Eukaryota</taxon>
        <taxon>Fungi</taxon>
        <taxon>Dikarya</taxon>
        <taxon>Ascomycota</taxon>
        <taxon>Pezizomycotina</taxon>
        <taxon>Sordariomycetes</taxon>
        <taxon>Hypocreomycetidae</taxon>
        <taxon>Hypocreales</taxon>
        <taxon>Clavicipitaceae</taxon>
        <taxon>Conoideocrella</taxon>
    </lineage>
</organism>
<evidence type="ECO:0000313" key="2">
    <source>
        <dbReference type="Proteomes" id="UP001251528"/>
    </source>
</evidence>
<proteinExistence type="predicted"/>
<keyword evidence="2" id="KW-1185">Reference proteome</keyword>
<name>A0AAJ0CFY8_9HYPO</name>
<dbReference type="AlphaFoldDB" id="A0AAJ0CFY8"/>
<reference evidence="1" key="1">
    <citation type="submission" date="2023-06" db="EMBL/GenBank/DDBJ databases">
        <title>Conoideocrella luteorostrata (Hypocreales: Clavicipitaceae), a potential biocontrol fungus for elongate hemlock scale in United States Christmas tree production areas.</title>
        <authorList>
            <person name="Barrett H."/>
            <person name="Lovett B."/>
            <person name="Macias A.M."/>
            <person name="Stajich J.E."/>
            <person name="Kasson M.T."/>
        </authorList>
    </citation>
    <scope>NUCLEOTIDE SEQUENCE</scope>
    <source>
        <strain evidence="1">ARSEF 14590</strain>
    </source>
</reference>
<sequence>MFQTLIKRYPEHWRSKQQHMALFLNSDDFSSHETSCFFEWSSMMRKTAQKPPLAALNAPKARPLCIEMHIRICNGLSKKSRILFLTRKTYSLGLCKGSQGSQVGDVLVFVSGVSNPLLLRENIQGGTYILVGFATFVMPPGVPDIDPPPNLTDRWSDRHVGLSCCQALCA</sequence>
<dbReference type="EMBL" id="JASWJB010000358">
    <property type="protein sequence ID" value="KAK2591168.1"/>
    <property type="molecule type" value="Genomic_DNA"/>
</dbReference>
<dbReference type="Proteomes" id="UP001251528">
    <property type="component" value="Unassembled WGS sequence"/>
</dbReference>